<evidence type="ECO:0008006" key="3">
    <source>
        <dbReference type="Google" id="ProtNLM"/>
    </source>
</evidence>
<name>A0ABD7HML5_9MYCO</name>
<gene>
    <name evidence="1" type="ORF">D2E76_16475</name>
</gene>
<organism evidence="1 2">
    <name type="scientific">Mycobacteroides abscessus</name>
    <dbReference type="NCBI Taxonomy" id="36809"/>
    <lineage>
        <taxon>Bacteria</taxon>
        <taxon>Bacillati</taxon>
        <taxon>Actinomycetota</taxon>
        <taxon>Actinomycetes</taxon>
        <taxon>Mycobacteriales</taxon>
        <taxon>Mycobacteriaceae</taxon>
        <taxon>Mycobacteroides</taxon>
    </lineage>
</organism>
<evidence type="ECO:0000313" key="1">
    <source>
        <dbReference type="EMBL" id="RIT36846.1"/>
    </source>
</evidence>
<dbReference type="AlphaFoldDB" id="A0ABD7HML5"/>
<protein>
    <recommendedName>
        <fullName evidence="3">Bacteriophage protein</fullName>
    </recommendedName>
</protein>
<comment type="caution">
    <text evidence="1">The sequence shown here is derived from an EMBL/GenBank/DDBJ whole genome shotgun (WGS) entry which is preliminary data.</text>
</comment>
<dbReference type="Proteomes" id="UP000284557">
    <property type="component" value="Unassembled WGS sequence"/>
</dbReference>
<reference evidence="1 2" key="1">
    <citation type="submission" date="2018-08" db="EMBL/GenBank/DDBJ databases">
        <title>Linezolid Resistance in Mycobacterium abscessus: MIC Distribution and Comprehensive Investigation of Resistance Mechanisms.</title>
        <authorList>
            <person name="Ye M."/>
            <person name="Xu L."/>
            <person name="Zou Y."/>
            <person name="Li B."/>
            <person name="Guo Q."/>
            <person name="Zhang Y."/>
            <person name="Zhan M."/>
            <person name="Xu B."/>
            <person name="Yu F."/>
            <person name="Zhang Z."/>
            <person name="Chu H."/>
        </authorList>
    </citation>
    <scope>NUCLEOTIDE SEQUENCE [LARGE SCALE GENOMIC DNA]</scope>
    <source>
        <strain evidence="1 2">G143</strain>
    </source>
</reference>
<dbReference type="EMBL" id="QXBN01000012">
    <property type="protein sequence ID" value="RIT36846.1"/>
    <property type="molecule type" value="Genomic_DNA"/>
</dbReference>
<accession>A0ABD7HML5</accession>
<sequence length="252" mass="28134">MPGRHGAVRRIAEVAVVRDVAGALRTRRKVLSIALDSDMDREVKLFAFCLQAYLIGRDEPGWESRHWAHVIGEMMERPGSVGLRGFGPVRACQRVIAKDVPRYEIPYAGEVLVCRSPKARGPHAGEPCGKPAGRNRQIDRDPLTGEGKWVGYCRNHSHPSLDEWRVKRLRAWDFNGRPTPPVNTGGVLMRYFKADWDSVYSWAQGWVNDVLVEAEDVAINAPSFVLIEGAGEDTENSHSEAAVNLVKLECPR</sequence>
<proteinExistence type="predicted"/>
<evidence type="ECO:0000313" key="2">
    <source>
        <dbReference type="Proteomes" id="UP000284557"/>
    </source>
</evidence>